<protein>
    <submittedName>
        <fullName evidence="7">O-antigen/teichoic acid export membrane protein</fullName>
    </submittedName>
</protein>
<feature type="transmembrane region" description="Helical" evidence="6">
    <location>
        <begin position="98"/>
        <end position="119"/>
    </location>
</feature>
<comment type="caution">
    <text evidence="7">The sequence shown here is derived from an EMBL/GenBank/DDBJ whole genome shotgun (WGS) entry which is preliminary data.</text>
</comment>
<evidence type="ECO:0000256" key="1">
    <source>
        <dbReference type="ARBA" id="ARBA00004651"/>
    </source>
</evidence>
<proteinExistence type="predicted"/>
<keyword evidence="2" id="KW-1003">Cell membrane</keyword>
<sequence>MRRLLDKIPAIVSANRILLSNITGTAVLRGVAILLSLAAMPAYLSYFSNSAVLGTWFTVLSLLTFLSFFDFGVGNGLRNNVAQAMSDKEHGGARELISAGYHLAFVVMIVVAALGYLTIHLIDWQRIFDLENTNVGTEVLELTLVIVLGTVCVQLFLRNAISILYGLQRMVIAHTPALATSTIILIFLLFGGTGNTETDLLRLASIFFVATVAPLLVVHIGLFSFIIPGMHPRWKTSLTAMRRVGGLGLGFFAVQLALLVVQSTDQILITTVFSSADVVDYQVHLRVFTVVTMAFQLLTQPFWSAVTSAAAEGKKSWIGNAARTLYLIAAGATLMGLVLVPLLQSIFNLWLGPGEIVVVWWQALAFVLLVGVQLFMYAGTTIANGTGALRPQMVWMPVAAIMKIPLAYILSLSINTWAAIVIAHALVMIPLVLAQTRALKKAGYLGASRNPKARTMQPEPEQRLQD</sequence>
<feature type="transmembrane region" description="Helical" evidence="6">
    <location>
        <begin position="56"/>
        <end position="77"/>
    </location>
</feature>
<feature type="transmembrane region" description="Helical" evidence="6">
    <location>
        <begin position="21"/>
        <end position="44"/>
    </location>
</feature>
<evidence type="ECO:0000313" key="7">
    <source>
        <dbReference type="EMBL" id="TQL73846.1"/>
    </source>
</evidence>
<keyword evidence="5 6" id="KW-0472">Membrane</keyword>
<feature type="transmembrane region" description="Helical" evidence="6">
    <location>
        <begin position="203"/>
        <end position="223"/>
    </location>
</feature>
<keyword evidence="3 6" id="KW-0812">Transmembrane</keyword>
<reference evidence="7 8" key="1">
    <citation type="submission" date="2019-06" db="EMBL/GenBank/DDBJ databases">
        <title>Sequencing the genomes of 1000 actinobacteria strains.</title>
        <authorList>
            <person name="Klenk H.-P."/>
        </authorList>
    </citation>
    <scope>NUCLEOTIDE SEQUENCE [LARGE SCALE GENOMIC DNA]</scope>
    <source>
        <strain evidence="7 8">DSM 24083</strain>
    </source>
</reference>
<feature type="transmembrane region" description="Helical" evidence="6">
    <location>
        <begin position="169"/>
        <end position="191"/>
    </location>
</feature>
<keyword evidence="4 6" id="KW-1133">Transmembrane helix</keyword>
<dbReference type="Proteomes" id="UP000319746">
    <property type="component" value="Unassembled WGS sequence"/>
</dbReference>
<dbReference type="PANTHER" id="PTHR30250">
    <property type="entry name" value="PST FAMILY PREDICTED COLANIC ACID TRANSPORTER"/>
    <property type="match status" value="1"/>
</dbReference>
<dbReference type="GO" id="GO:0005886">
    <property type="term" value="C:plasma membrane"/>
    <property type="evidence" value="ECO:0007669"/>
    <property type="project" value="UniProtKB-SubCell"/>
</dbReference>
<feature type="transmembrane region" description="Helical" evidence="6">
    <location>
        <begin position="324"/>
        <end position="347"/>
    </location>
</feature>
<dbReference type="AlphaFoldDB" id="A0A543AMU1"/>
<dbReference type="PANTHER" id="PTHR30250:SF11">
    <property type="entry name" value="O-ANTIGEN TRANSPORTER-RELATED"/>
    <property type="match status" value="1"/>
</dbReference>
<evidence type="ECO:0000256" key="6">
    <source>
        <dbReference type="SAM" id="Phobius"/>
    </source>
</evidence>
<keyword evidence="8" id="KW-1185">Reference proteome</keyword>
<feature type="transmembrane region" description="Helical" evidence="6">
    <location>
        <begin position="283"/>
        <end position="303"/>
    </location>
</feature>
<dbReference type="RefSeq" id="WP_141864080.1">
    <property type="nucleotide sequence ID" value="NZ_BAABAN010000017.1"/>
</dbReference>
<feature type="transmembrane region" description="Helical" evidence="6">
    <location>
        <begin position="244"/>
        <end position="263"/>
    </location>
</feature>
<evidence type="ECO:0000313" key="8">
    <source>
        <dbReference type="Proteomes" id="UP000319746"/>
    </source>
</evidence>
<feature type="transmembrane region" description="Helical" evidence="6">
    <location>
        <begin position="416"/>
        <end position="434"/>
    </location>
</feature>
<name>A0A543AMU1_9MICC</name>
<gene>
    <name evidence="7" type="ORF">FB556_0294</name>
</gene>
<feature type="transmembrane region" description="Helical" evidence="6">
    <location>
        <begin position="392"/>
        <end position="410"/>
    </location>
</feature>
<evidence type="ECO:0000256" key="3">
    <source>
        <dbReference type="ARBA" id="ARBA00022692"/>
    </source>
</evidence>
<accession>A0A543AMU1</accession>
<dbReference type="EMBL" id="VFOU01000001">
    <property type="protein sequence ID" value="TQL73846.1"/>
    <property type="molecule type" value="Genomic_DNA"/>
</dbReference>
<dbReference type="OrthoDB" id="512217at2"/>
<feature type="transmembrane region" description="Helical" evidence="6">
    <location>
        <begin position="359"/>
        <end position="380"/>
    </location>
</feature>
<dbReference type="InterPro" id="IPR050833">
    <property type="entry name" value="Poly_Biosynth_Transport"/>
</dbReference>
<evidence type="ECO:0000256" key="2">
    <source>
        <dbReference type="ARBA" id="ARBA00022475"/>
    </source>
</evidence>
<feature type="transmembrane region" description="Helical" evidence="6">
    <location>
        <begin position="139"/>
        <end position="157"/>
    </location>
</feature>
<evidence type="ECO:0000256" key="4">
    <source>
        <dbReference type="ARBA" id="ARBA00022989"/>
    </source>
</evidence>
<evidence type="ECO:0000256" key="5">
    <source>
        <dbReference type="ARBA" id="ARBA00023136"/>
    </source>
</evidence>
<comment type="subcellular location">
    <subcellularLocation>
        <location evidence="1">Cell membrane</location>
        <topology evidence="1">Multi-pass membrane protein</topology>
    </subcellularLocation>
</comment>
<organism evidence="7 8">
    <name type="scientific">Enteractinococcus coprophilus</name>
    <dbReference type="NCBI Taxonomy" id="1027633"/>
    <lineage>
        <taxon>Bacteria</taxon>
        <taxon>Bacillati</taxon>
        <taxon>Actinomycetota</taxon>
        <taxon>Actinomycetes</taxon>
        <taxon>Micrococcales</taxon>
        <taxon>Micrococcaceae</taxon>
    </lineage>
</organism>